<proteinExistence type="predicted"/>
<dbReference type="Gene3D" id="3.40.50.12780">
    <property type="entry name" value="N-terminal domain of ligase-like"/>
    <property type="match status" value="1"/>
</dbReference>
<organism evidence="2 3">
    <name type="scientific">Actinokineospora fastidiosa</name>
    <dbReference type="NCBI Taxonomy" id="1816"/>
    <lineage>
        <taxon>Bacteria</taxon>
        <taxon>Bacillati</taxon>
        <taxon>Actinomycetota</taxon>
        <taxon>Actinomycetes</taxon>
        <taxon>Pseudonocardiales</taxon>
        <taxon>Pseudonocardiaceae</taxon>
        <taxon>Actinokineospora</taxon>
    </lineage>
</organism>
<dbReference type="Pfam" id="PF00501">
    <property type="entry name" value="AMP-binding"/>
    <property type="match status" value="1"/>
</dbReference>
<protein>
    <recommendedName>
        <fullName evidence="1">AMP-dependent synthetase/ligase domain-containing protein</fullName>
    </recommendedName>
</protein>
<dbReference type="InterPro" id="IPR050237">
    <property type="entry name" value="ATP-dep_AMP-bd_enzyme"/>
</dbReference>
<reference evidence="2" key="2">
    <citation type="submission" date="2020-09" db="EMBL/GenBank/DDBJ databases">
        <authorList>
            <person name="Sun Q."/>
            <person name="Ohkuma M."/>
        </authorList>
    </citation>
    <scope>NUCLEOTIDE SEQUENCE</scope>
    <source>
        <strain evidence="2">JCM 3276</strain>
    </source>
</reference>
<evidence type="ECO:0000259" key="1">
    <source>
        <dbReference type="Pfam" id="PF00501"/>
    </source>
</evidence>
<comment type="caution">
    <text evidence="2">The sequence shown here is derived from an EMBL/GenBank/DDBJ whole genome shotgun (WGS) entry which is preliminary data.</text>
</comment>
<dbReference type="InterPro" id="IPR020845">
    <property type="entry name" value="AMP-binding_CS"/>
</dbReference>
<dbReference type="EMBL" id="BMRB01000009">
    <property type="protein sequence ID" value="GGS58004.1"/>
    <property type="molecule type" value="Genomic_DNA"/>
</dbReference>
<gene>
    <name evidence="2" type="ORF">GCM10010171_61310</name>
</gene>
<dbReference type="RefSeq" id="WP_189214095.1">
    <property type="nucleotide sequence ID" value="NZ_BMRB01000009.1"/>
</dbReference>
<dbReference type="PROSITE" id="PS00455">
    <property type="entry name" value="AMP_BINDING"/>
    <property type="match status" value="1"/>
</dbReference>
<dbReference type="SUPFAM" id="SSF56801">
    <property type="entry name" value="Acetyl-CoA synthetase-like"/>
    <property type="match status" value="1"/>
</dbReference>
<reference evidence="2" key="1">
    <citation type="journal article" date="2014" name="Int. J. Syst. Evol. Microbiol.">
        <title>Complete genome sequence of Corynebacterium casei LMG S-19264T (=DSM 44701T), isolated from a smear-ripened cheese.</title>
        <authorList>
            <consortium name="US DOE Joint Genome Institute (JGI-PGF)"/>
            <person name="Walter F."/>
            <person name="Albersmeier A."/>
            <person name="Kalinowski J."/>
            <person name="Ruckert C."/>
        </authorList>
    </citation>
    <scope>NUCLEOTIDE SEQUENCE</scope>
    <source>
        <strain evidence="2">JCM 3276</strain>
    </source>
</reference>
<dbReference type="AlphaFoldDB" id="A0A918LJP4"/>
<accession>A0A918LJP4</accession>
<name>A0A918LJP4_9PSEU</name>
<dbReference type="InterPro" id="IPR000873">
    <property type="entry name" value="AMP-dep_synth/lig_dom"/>
</dbReference>
<evidence type="ECO:0000313" key="2">
    <source>
        <dbReference type="EMBL" id="GGS58004.1"/>
    </source>
</evidence>
<sequence>MYLLGAHRSPVRRLRLATRRDLGAGTFFWHVWDVADDPDRPLLHRIENGAVRGYSLRELRTRALRYANWHRAAGVRPGARVGVYTTDGLAGLLHHIAITSLGAATVLTNPNMAPPVAEHYFERTDTTLLVADADLIAAAYPGSGPAAGSGGLVTAAVAEVDREATDASVPPGHPYRTANDDIVLVSHSSGTTGVPKPTSFAHRTFAAGKRERLWKFPSARSDRMVTALPQSHSAGISYLSLAIMLGLPTLMTDDPSGAGVAEAMNAFLPTVVIGFPISLADLPVDRLSDRAKQSVHTWMGMGDASHERHIRPLLRLGRRPTRGGWLPGSTYVDGLGSSEMGMVLFRNVHTPETDNYGRMIGRPVRVVRSAAALDERGAEVPVGQAGLLGVRTPSVTPGYVNAPDLTGDAIRNGYFLTGDVVRRDAEGNWYHLDRTPDVIRTADGPVYSLPLEEVVLNATAAFDTAVIAVDDGAGAARPAAVVLFKEPSPHDARELLSRCNGALAAAGLARLAALVVARDRAELPVGVTGKVLKKVLRERHADLLSAPGSPAVAVDAGARSASGTN</sequence>
<dbReference type="InterPro" id="IPR045851">
    <property type="entry name" value="AMP-bd_C_sf"/>
</dbReference>
<feature type="domain" description="AMP-dependent synthetase/ligase" evidence="1">
    <location>
        <begin position="34"/>
        <end position="399"/>
    </location>
</feature>
<evidence type="ECO:0000313" key="3">
    <source>
        <dbReference type="Proteomes" id="UP000660680"/>
    </source>
</evidence>
<dbReference type="InterPro" id="IPR042099">
    <property type="entry name" value="ANL_N_sf"/>
</dbReference>
<keyword evidence="3" id="KW-1185">Reference proteome</keyword>
<dbReference type="GO" id="GO:0016878">
    <property type="term" value="F:acid-thiol ligase activity"/>
    <property type="evidence" value="ECO:0007669"/>
    <property type="project" value="UniProtKB-ARBA"/>
</dbReference>
<dbReference type="PANTHER" id="PTHR43767">
    <property type="entry name" value="LONG-CHAIN-FATTY-ACID--COA LIGASE"/>
    <property type="match status" value="1"/>
</dbReference>
<dbReference type="PANTHER" id="PTHR43767:SF1">
    <property type="entry name" value="NONRIBOSOMAL PEPTIDE SYNTHASE PES1 (EUROFUNG)-RELATED"/>
    <property type="match status" value="1"/>
</dbReference>
<dbReference type="Proteomes" id="UP000660680">
    <property type="component" value="Unassembled WGS sequence"/>
</dbReference>
<dbReference type="Gene3D" id="3.30.300.30">
    <property type="match status" value="1"/>
</dbReference>